<dbReference type="Proteomes" id="UP000054359">
    <property type="component" value="Unassembled WGS sequence"/>
</dbReference>
<proteinExistence type="predicted"/>
<gene>
    <name evidence="5" type="ORF">X975_12487</name>
</gene>
<dbReference type="Pfam" id="PF13873">
    <property type="entry name" value="Myb_DNA-bind_5"/>
    <property type="match status" value="1"/>
</dbReference>
<dbReference type="InterPro" id="IPR028002">
    <property type="entry name" value="Myb_DNA-bind_5"/>
</dbReference>
<evidence type="ECO:0000256" key="3">
    <source>
        <dbReference type="ARBA" id="ARBA00025466"/>
    </source>
</evidence>
<feature type="domain" description="Myb/SANT-like DNA-binding" evidence="4">
    <location>
        <begin position="8"/>
        <end position="71"/>
    </location>
</feature>
<protein>
    <recommendedName>
        <fullName evidence="2">Regulatory protein zeste</fullName>
    </recommendedName>
</protein>
<evidence type="ECO:0000313" key="6">
    <source>
        <dbReference type="Proteomes" id="UP000054359"/>
    </source>
</evidence>
<sequence length="72" mass="8432">MEGKVVKRGARLTIRQKQLLLQFVEDNPQIHRVKIDHNFTLQEKNNLWLRLANILNSDGLGAVKTPDEWRKV</sequence>
<dbReference type="EMBL" id="KK113899">
    <property type="protein sequence ID" value="KFM61297.1"/>
    <property type="molecule type" value="Genomic_DNA"/>
</dbReference>
<feature type="non-terminal residue" evidence="5">
    <location>
        <position position="72"/>
    </location>
</feature>
<comment type="subunit">
    <text evidence="1">Self-associates forming complexes of several hundred monomers.</text>
</comment>
<organism evidence="5 6">
    <name type="scientific">Stegodyphus mimosarum</name>
    <name type="common">African social velvet spider</name>
    <dbReference type="NCBI Taxonomy" id="407821"/>
    <lineage>
        <taxon>Eukaryota</taxon>
        <taxon>Metazoa</taxon>
        <taxon>Ecdysozoa</taxon>
        <taxon>Arthropoda</taxon>
        <taxon>Chelicerata</taxon>
        <taxon>Arachnida</taxon>
        <taxon>Araneae</taxon>
        <taxon>Araneomorphae</taxon>
        <taxon>Entelegynae</taxon>
        <taxon>Eresoidea</taxon>
        <taxon>Eresidae</taxon>
        <taxon>Stegodyphus</taxon>
    </lineage>
</organism>
<name>A0A087T858_STEMI</name>
<dbReference type="AlphaFoldDB" id="A0A087T858"/>
<keyword evidence="6" id="KW-1185">Reference proteome</keyword>
<evidence type="ECO:0000256" key="2">
    <source>
        <dbReference type="ARBA" id="ARBA00016807"/>
    </source>
</evidence>
<dbReference type="OrthoDB" id="6508531at2759"/>
<evidence type="ECO:0000313" key="5">
    <source>
        <dbReference type="EMBL" id="KFM61297.1"/>
    </source>
</evidence>
<evidence type="ECO:0000259" key="4">
    <source>
        <dbReference type="Pfam" id="PF13873"/>
    </source>
</evidence>
<reference evidence="5 6" key="1">
    <citation type="submission" date="2013-11" db="EMBL/GenBank/DDBJ databases">
        <title>Genome sequencing of Stegodyphus mimosarum.</title>
        <authorList>
            <person name="Bechsgaard J."/>
        </authorList>
    </citation>
    <scope>NUCLEOTIDE SEQUENCE [LARGE SCALE GENOMIC DNA]</scope>
</reference>
<accession>A0A087T858</accession>
<evidence type="ECO:0000256" key="1">
    <source>
        <dbReference type="ARBA" id="ARBA00011764"/>
    </source>
</evidence>
<comment type="function">
    <text evidence="3">Involved in transvection phenomena (= synapsis-dependent gene expression), where the synaptic pairing of chromosomes carrying genes with which zeste interacts influences the expression of these genes. Zeste binds to DNA and stimulates transcription from a nearby promoter.</text>
</comment>